<dbReference type="GO" id="GO:0005829">
    <property type="term" value="C:cytosol"/>
    <property type="evidence" value="ECO:0007669"/>
    <property type="project" value="TreeGrafter"/>
</dbReference>
<name>A0A382XIU0_9ZZZZ</name>
<evidence type="ECO:0000256" key="1">
    <source>
        <dbReference type="ARBA" id="ARBA00001966"/>
    </source>
</evidence>
<dbReference type="SFLD" id="SFLDS00029">
    <property type="entry name" value="Radical_SAM"/>
    <property type="match status" value="1"/>
</dbReference>
<keyword evidence="2" id="KW-0949">S-adenosyl-L-methionine</keyword>
<organism evidence="7">
    <name type="scientific">marine metagenome</name>
    <dbReference type="NCBI Taxonomy" id="408172"/>
    <lineage>
        <taxon>unclassified sequences</taxon>
        <taxon>metagenomes</taxon>
        <taxon>ecological metagenomes</taxon>
    </lineage>
</organism>
<dbReference type="InterPro" id="IPR006638">
    <property type="entry name" value="Elp3/MiaA/NifB-like_rSAM"/>
</dbReference>
<dbReference type="InterPro" id="IPR023404">
    <property type="entry name" value="rSAM_horseshoe"/>
</dbReference>
<evidence type="ECO:0000259" key="6">
    <source>
        <dbReference type="PROSITE" id="PS51918"/>
    </source>
</evidence>
<comment type="cofactor">
    <cofactor evidence="1">
        <name>[4Fe-4S] cluster</name>
        <dbReference type="ChEBI" id="CHEBI:49883"/>
    </cofactor>
</comment>
<reference evidence="7" key="1">
    <citation type="submission" date="2018-05" db="EMBL/GenBank/DDBJ databases">
        <authorList>
            <person name="Lanie J.A."/>
            <person name="Ng W.-L."/>
            <person name="Kazmierczak K.M."/>
            <person name="Andrzejewski T.M."/>
            <person name="Davidsen T.M."/>
            <person name="Wayne K.J."/>
            <person name="Tettelin H."/>
            <person name="Glass J.I."/>
            <person name="Rusch D."/>
            <person name="Podicherti R."/>
            <person name="Tsui H.-C.T."/>
            <person name="Winkler M.E."/>
        </authorList>
    </citation>
    <scope>NUCLEOTIDE SEQUENCE</scope>
</reference>
<sequence>YKKKYSNREIAEQINGVWSIETPEKKLDFDFVPLNEIPNPHVYDWFPQTLKDQISERVFLVETYRNCPFQCGYCLWGQAENKINGLSAETVKTTFDSLIEMGARHFKFADAGLGLMKKRDKEIFRYFIEKKVWEIGVHLRTYYFWQILDEEWCEIFKILIDKKVVGQLDIGIQTFNPETLDAMKRPTNFIKFDQIMTMIQKWELPYSIDLILGLPGDNLEGWKHSVREVMKYKPQRYQSFLCSILPGTEYDLNRKKYGIKTVHGSLMDDD</sequence>
<feature type="domain" description="Radical SAM core" evidence="6">
    <location>
        <begin position="53"/>
        <end position="270"/>
    </location>
</feature>
<dbReference type="Pfam" id="PF04055">
    <property type="entry name" value="Radical_SAM"/>
    <property type="match status" value="1"/>
</dbReference>
<protein>
    <recommendedName>
        <fullName evidence="6">Radical SAM core domain-containing protein</fullName>
    </recommendedName>
</protein>
<dbReference type="SMART" id="SM00729">
    <property type="entry name" value="Elp3"/>
    <property type="match status" value="1"/>
</dbReference>
<keyword evidence="5" id="KW-0411">Iron-sulfur</keyword>
<dbReference type="GO" id="GO:0003824">
    <property type="term" value="F:catalytic activity"/>
    <property type="evidence" value="ECO:0007669"/>
    <property type="project" value="InterPro"/>
</dbReference>
<dbReference type="PANTHER" id="PTHR43409">
    <property type="entry name" value="ANAEROBIC MAGNESIUM-PROTOPORPHYRIN IX MONOMETHYL ESTER CYCLASE-RELATED"/>
    <property type="match status" value="1"/>
</dbReference>
<dbReference type="AlphaFoldDB" id="A0A382XIU0"/>
<dbReference type="SUPFAM" id="SSF102114">
    <property type="entry name" value="Radical SAM enzymes"/>
    <property type="match status" value="1"/>
</dbReference>
<dbReference type="InterPro" id="IPR007197">
    <property type="entry name" value="rSAM"/>
</dbReference>
<feature type="non-terminal residue" evidence="7">
    <location>
        <position position="270"/>
    </location>
</feature>
<dbReference type="InterPro" id="IPR051198">
    <property type="entry name" value="BchE-like"/>
</dbReference>
<evidence type="ECO:0000256" key="3">
    <source>
        <dbReference type="ARBA" id="ARBA00022723"/>
    </source>
</evidence>
<evidence type="ECO:0000256" key="2">
    <source>
        <dbReference type="ARBA" id="ARBA00022691"/>
    </source>
</evidence>
<evidence type="ECO:0000256" key="4">
    <source>
        <dbReference type="ARBA" id="ARBA00023004"/>
    </source>
</evidence>
<proteinExistence type="predicted"/>
<evidence type="ECO:0000313" key="7">
    <source>
        <dbReference type="EMBL" id="SVD71077.1"/>
    </source>
</evidence>
<accession>A0A382XIU0</accession>
<dbReference type="GO" id="GO:0046872">
    <property type="term" value="F:metal ion binding"/>
    <property type="evidence" value="ECO:0007669"/>
    <property type="project" value="UniProtKB-KW"/>
</dbReference>
<evidence type="ECO:0000256" key="5">
    <source>
        <dbReference type="ARBA" id="ARBA00023014"/>
    </source>
</evidence>
<dbReference type="PANTHER" id="PTHR43409:SF16">
    <property type="entry name" value="SLR0320 PROTEIN"/>
    <property type="match status" value="1"/>
</dbReference>
<dbReference type="GO" id="GO:0051536">
    <property type="term" value="F:iron-sulfur cluster binding"/>
    <property type="evidence" value="ECO:0007669"/>
    <property type="project" value="UniProtKB-KW"/>
</dbReference>
<gene>
    <name evidence="7" type="ORF">METZ01_LOCUS423931</name>
</gene>
<dbReference type="CDD" id="cd01335">
    <property type="entry name" value="Radical_SAM"/>
    <property type="match status" value="1"/>
</dbReference>
<keyword evidence="4" id="KW-0408">Iron</keyword>
<dbReference type="Gene3D" id="3.80.30.20">
    <property type="entry name" value="tm_1862 like domain"/>
    <property type="match status" value="1"/>
</dbReference>
<dbReference type="InterPro" id="IPR058240">
    <property type="entry name" value="rSAM_sf"/>
</dbReference>
<dbReference type="PROSITE" id="PS51918">
    <property type="entry name" value="RADICAL_SAM"/>
    <property type="match status" value="1"/>
</dbReference>
<dbReference type="SFLD" id="SFLDG01082">
    <property type="entry name" value="B12-binding_domain_containing"/>
    <property type="match status" value="1"/>
</dbReference>
<dbReference type="EMBL" id="UINC01168177">
    <property type="protein sequence ID" value="SVD71077.1"/>
    <property type="molecule type" value="Genomic_DNA"/>
</dbReference>
<feature type="non-terminal residue" evidence="7">
    <location>
        <position position="1"/>
    </location>
</feature>
<keyword evidence="3" id="KW-0479">Metal-binding</keyword>